<evidence type="ECO:0000259" key="11">
    <source>
        <dbReference type="PROSITE" id="PS50929"/>
    </source>
</evidence>
<dbReference type="Pfam" id="PF00005">
    <property type="entry name" value="ABC_tran"/>
    <property type="match status" value="3"/>
</dbReference>
<evidence type="ECO:0000313" key="13">
    <source>
        <dbReference type="Proteomes" id="UP000886998"/>
    </source>
</evidence>
<dbReference type="PANTHER" id="PTHR24223">
    <property type="entry name" value="ATP-BINDING CASSETTE SUB-FAMILY C"/>
    <property type="match status" value="1"/>
</dbReference>
<feature type="domain" description="ABC transporter" evidence="10">
    <location>
        <begin position="1135"/>
        <end position="1425"/>
    </location>
</feature>
<proteinExistence type="inferred from homology"/>
<evidence type="ECO:0000256" key="8">
    <source>
        <dbReference type="ARBA" id="ARBA00023136"/>
    </source>
</evidence>
<comment type="subcellular location">
    <subcellularLocation>
        <location evidence="1">Membrane</location>
        <topology evidence="1">Multi-pass membrane protein</topology>
    </subcellularLocation>
</comment>
<dbReference type="FunFam" id="3.40.50.300:FF:003492">
    <property type="entry name" value="AGAP012735-PA"/>
    <property type="match status" value="1"/>
</dbReference>
<sequence>MEFEKTKEYPNPWTTANFFSRLFFWWLNPLFVKGRKGNLKLPDIYDCPYIDSSEKVGERMQKEWDRELKKLKEGKKPSLIKATVRTFGFSYCLNGIYTLIEECFIHVLQPIFLGYLIEHFSRMKTLTETRLYIYTAAVCLLAAMFVFTHHKYFFGAQRIGMRLRIACCTLVYRKSLKLSQSALSRTTVGQMVNLLSNDVNRFDQSVVYLPYLIAGPIQTAIIIAVLWMHIGYASLAGVSVLLLYIPFQGMMGKLFSKLRLKTAALTDERIRLMNEIIGGMRVIKMYGWEFPFANLVDSIRKKEVSKIRRTSILRGINLAVFFISSKLILLVAFVVFVLGVKGDLTPEKVFVCMSLFNNLRLAMTLFFPYAIAQGAESIISLKRIQKFLLLEEQQETSHLDVSNLRPKLSQCGIWMQKVVASWNKDGESTLRNVTLTVKPGELLAVVGPVGCGKTSLLMSILGELPIVSGEVKVRGKVAYASQEPWVFGGSVKQNVIFGSNFDENRYKTVLNVCALDKDIELFPYGDQTAVGERGVSLSGGQKARVNLARAMYFDADIFLLDDPLSAVDASVSKHLFEKCINGYLKDKVRILATHQIQFLKGASQILVLKEGKCLALGTFDQLTQSGVDLGSMMEDYEQERRQRLCSMNSTASNISLSEELTDGTTAIPMYESTLSLASSVSTGYDDIEGEKINQKAPKGTEEVKTSGAVTLKVYIEYIKSGAGPFLRMVLLFSYISTQVLFNGSDFWLTAWTNEEQKKYNIKDCWSNATKASLNESGLYNDTYGLFDREFFFTNYGNVTEACFRLTNNYLIDEDDATRIVNTPFNLSVYAILVFIVFVLSLLRTTTFFQMCMKASRTLHNKMFRCVLRSPVSFFDSNPVGRVLNRFAKDVGVIDETMPMAALDAVIVSNILNRSSRDLGLIDDVIPPTASDCLEIFCTLFGIICVVAIVEPLLLLPTFIISLAFIFLRRFYLPTARDVKRYEGITRSPVFSHLSTSLYGLTTIRAFKVQHPFELSFDHYQDKHTATWFMFISVTRWFGIVLDWLCVIYISCVTITMVVLSEDPSYASKAGLAIASALQLSGSFQWGVRQSAEVESQMTSVERVIEYSNLDPEAALDSEKDKKPPKDWPKKGYIIYQNVNLRYAPDEPPVLKNLNFEIYPEEKIGIVGRTGAGKSSMIATLFRMTEPEGEVKIDGICTKDIGLHDLRRKISIIPQDPVLFTGPIRRNLDPFSEHKDDELWQALEEAYLKESIEEMPGGLDSEVSEGGCNFSVGQRQLICLARAILRRNRVLVLDEATANVDPKYAYLKESIEEMPGGLDSEVSEGGSNFSVGQRQLICLARAILRRNRVLVLDEATANVDPNTDSLIQKTIRDRFAHCTVLTIAHRLHTIMDSDRVLVLDAGEVKEFDTPFTLLQNRNSLFSHMVQMTGSGMAQQLRDVAKNAYFKSSGTKKEDSISGDDVIEMNGSARHVANGSALNIPVGQVSDVYENTEMTYL</sequence>
<evidence type="ECO:0000259" key="10">
    <source>
        <dbReference type="PROSITE" id="PS50893"/>
    </source>
</evidence>
<accession>A0A8X6X8W0</accession>
<dbReference type="SUPFAM" id="SSF52540">
    <property type="entry name" value="P-loop containing nucleoside triphosphate hydrolases"/>
    <property type="match status" value="3"/>
</dbReference>
<keyword evidence="6" id="KW-0067">ATP-binding</keyword>
<dbReference type="InterPro" id="IPR017871">
    <property type="entry name" value="ABC_transporter-like_CS"/>
</dbReference>
<dbReference type="InterPro" id="IPR050173">
    <property type="entry name" value="ABC_transporter_C-like"/>
</dbReference>
<evidence type="ECO:0000256" key="7">
    <source>
        <dbReference type="ARBA" id="ARBA00022989"/>
    </source>
</evidence>
<dbReference type="GO" id="GO:0016020">
    <property type="term" value="C:membrane"/>
    <property type="evidence" value="ECO:0007669"/>
    <property type="project" value="UniProtKB-SubCell"/>
</dbReference>
<evidence type="ECO:0000256" key="9">
    <source>
        <dbReference type="SAM" id="Phobius"/>
    </source>
</evidence>
<reference evidence="12" key="1">
    <citation type="submission" date="2020-08" db="EMBL/GenBank/DDBJ databases">
        <title>Multicomponent nature underlies the extraordinary mechanical properties of spider dragline silk.</title>
        <authorList>
            <person name="Kono N."/>
            <person name="Nakamura H."/>
            <person name="Mori M."/>
            <person name="Yoshida Y."/>
            <person name="Ohtoshi R."/>
            <person name="Malay A.D."/>
            <person name="Moran D.A.P."/>
            <person name="Tomita M."/>
            <person name="Numata K."/>
            <person name="Arakawa K."/>
        </authorList>
    </citation>
    <scope>NUCLEOTIDE SEQUENCE</scope>
</reference>
<evidence type="ECO:0000256" key="3">
    <source>
        <dbReference type="ARBA" id="ARBA00022448"/>
    </source>
</evidence>
<dbReference type="PROSITE" id="PS00211">
    <property type="entry name" value="ABC_TRANSPORTER_1"/>
    <property type="match status" value="3"/>
</dbReference>
<dbReference type="Gene3D" id="1.20.1560.10">
    <property type="entry name" value="ABC transporter type 1, transmembrane domain"/>
    <property type="match status" value="3"/>
</dbReference>
<dbReference type="InterPro" id="IPR036640">
    <property type="entry name" value="ABC1_TM_sf"/>
</dbReference>
<feature type="domain" description="ABC transmembrane type-1" evidence="11">
    <location>
        <begin position="107"/>
        <end position="369"/>
    </location>
</feature>
<dbReference type="CDD" id="cd03244">
    <property type="entry name" value="ABCC_MRP_domain2"/>
    <property type="match status" value="1"/>
</dbReference>
<dbReference type="InterPro" id="IPR030240">
    <property type="entry name" value="ABCC4_TMD1"/>
</dbReference>
<keyword evidence="3" id="KW-0813">Transport</keyword>
<evidence type="ECO:0000256" key="6">
    <source>
        <dbReference type="ARBA" id="ARBA00022840"/>
    </source>
</evidence>
<keyword evidence="8 9" id="KW-0472">Membrane</keyword>
<evidence type="ECO:0000256" key="2">
    <source>
        <dbReference type="ARBA" id="ARBA00009726"/>
    </source>
</evidence>
<dbReference type="GO" id="GO:0005524">
    <property type="term" value="F:ATP binding"/>
    <property type="evidence" value="ECO:0007669"/>
    <property type="project" value="UniProtKB-KW"/>
</dbReference>
<dbReference type="FunFam" id="3.40.50.300:FF:000163">
    <property type="entry name" value="Multidrug resistance-associated protein member 4"/>
    <property type="match status" value="1"/>
</dbReference>
<dbReference type="Gene3D" id="3.40.50.300">
    <property type="entry name" value="P-loop containing nucleotide triphosphate hydrolases"/>
    <property type="match status" value="3"/>
</dbReference>
<dbReference type="InterPro" id="IPR003439">
    <property type="entry name" value="ABC_transporter-like_ATP-bd"/>
</dbReference>
<feature type="domain" description="ABC transmembrane type-1" evidence="11">
    <location>
        <begin position="804"/>
        <end position="1095"/>
    </location>
</feature>
<dbReference type="CDD" id="cd18593">
    <property type="entry name" value="ABC_6TM_MRP4_D1_like"/>
    <property type="match status" value="1"/>
</dbReference>
<dbReference type="OrthoDB" id="6500128at2759"/>
<comment type="similarity">
    <text evidence="2">Belongs to the ABC transporter superfamily. ABCC family. Conjugate transporter (TC 3.A.1.208) subfamily.</text>
</comment>
<dbReference type="GO" id="GO:0140359">
    <property type="term" value="F:ABC-type transporter activity"/>
    <property type="evidence" value="ECO:0007669"/>
    <property type="project" value="InterPro"/>
</dbReference>
<name>A0A8X6X8W0_9ARAC</name>
<feature type="transmembrane region" description="Helical" evidence="9">
    <location>
        <begin position="939"/>
        <end position="967"/>
    </location>
</feature>
<comment type="caution">
    <text evidence="12">The sequence shown here is derived from an EMBL/GenBank/DDBJ whole genome shotgun (WGS) entry which is preliminary data.</text>
</comment>
<dbReference type="InterPro" id="IPR003593">
    <property type="entry name" value="AAA+_ATPase"/>
</dbReference>
<dbReference type="FunFam" id="1.20.1560.10:FF:000014">
    <property type="entry name" value="Multidrug resistance-associated protein member 4"/>
    <property type="match status" value="1"/>
</dbReference>
<gene>
    <name evidence="12" type="primary">ABCC4</name>
    <name evidence="12" type="ORF">TNIN_211864</name>
</gene>
<feature type="transmembrane region" description="Helical" evidence="9">
    <location>
        <begin position="824"/>
        <end position="842"/>
    </location>
</feature>
<evidence type="ECO:0000256" key="5">
    <source>
        <dbReference type="ARBA" id="ARBA00022741"/>
    </source>
</evidence>
<keyword evidence="13" id="KW-1185">Reference proteome</keyword>
<protein>
    <submittedName>
        <fullName evidence="12">Uncharacterized protein</fullName>
    </submittedName>
</protein>
<evidence type="ECO:0000313" key="12">
    <source>
        <dbReference type="EMBL" id="GFY48385.1"/>
    </source>
</evidence>
<evidence type="ECO:0000256" key="4">
    <source>
        <dbReference type="ARBA" id="ARBA00022692"/>
    </source>
</evidence>
<feature type="transmembrane region" description="Helical" evidence="9">
    <location>
        <begin position="316"/>
        <end position="339"/>
    </location>
</feature>
<dbReference type="Proteomes" id="UP000886998">
    <property type="component" value="Unassembled WGS sequence"/>
</dbReference>
<dbReference type="SMART" id="SM00382">
    <property type="entry name" value="AAA"/>
    <property type="match status" value="2"/>
</dbReference>
<dbReference type="PANTHER" id="PTHR24223:SF456">
    <property type="entry name" value="MULTIDRUG RESISTANCE-ASSOCIATED PROTEIN LETHAL(2)03659"/>
    <property type="match status" value="1"/>
</dbReference>
<dbReference type="SUPFAM" id="SSF90123">
    <property type="entry name" value="ABC transporter transmembrane region"/>
    <property type="match status" value="3"/>
</dbReference>
<evidence type="ECO:0000256" key="1">
    <source>
        <dbReference type="ARBA" id="ARBA00004141"/>
    </source>
</evidence>
<dbReference type="PROSITE" id="PS50893">
    <property type="entry name" value="ABC_TRANSPORTER_2"/>
    <property type="match status" value="2"/>
</dbReference>
<dbReference type="Pfam" id="PF00664">
    <property type="entry name" value="ABC_membrane"/>
    <property type="match status" value="2"/>
</dbReference>
<feature type="transmembrane region" description="Helical" evidence="9">
    <location>
        <begin position="131"/>
        <end position="154"/>
    </location>
</feature>
<feature type="transmembrane region" description="Helical" evidence="9">
    <location>
        <begin position="232"/>
        <end position="251"/>
    </location>
</feature>
<dbReference type="EMBL" id="BMAV01006409">
    <property type="protein sequence ID" value="GFY48385.1"/>
    <property type="molecule type" value="Genomic_DNA"/>
</dbReference>
<dbReference type="FunFam" id="1.20.1560.10:FF:000026">
    <property type="entry name" value="Multidrug resistance-associated protein lethal(2)03659"/>
    <property type="match status" value="1"/>
</dbReference>
<feature type="transmembrane region" description="Helical" evidence="9">
    <location>
        <begin position="206"/>
        <end position="226"/>
    </location>
</feature>
<dbReference type="InterPro" id="IPR027417">
    <property type="entry name" value="P-loop_NTPase"/>
</dbReference>
<keyword evidence="4 9" id="KW-0812">Transmembrane</keyword>
<dbReference type="CDD" id="cd03250">
    <property type="entry name" value="ABCC_MRP_domain1"/>
    <property type="match status" value="1"/>
</dbReference>
<keyword evidence="7 9" id="KW-1133">Transmembrane helix</keyword>
<feature type="domain" description="ABC transporter" evidence="10">
    <location>
        <begin position="413"/>
        <end position="635"/>
    </location>
</feature>
<organism evidence="12 13">
    <name type="scientific">Trichonephila inaurata madagascariensis</name>
    <dbReference type="NCBI Taxonomy" id="2747483"/>
    <lineage>
        <taxon>Eukaryota</taxon>
        <taxon>Metazoa</taxon>
        <taxon>Ecdysozoa</taxon>
        <taxon>Arthropoda</taxon>
        <taxon>Chelicerata</taxon>
        <taxon>Arachnida</taxon>
        <taxon>Araneae</taxon>
        <taxon>Araneomorphae</taxon>
        <taxon>Entelegynae</taxon>
        <taxon>Araneoidea</taxon>
        <taxon>Nephilidae</taxon>
        <taxon>Trichonephila</taxon>
        <taxon>Trichonephila inaurata</taxon>
    </lineage>
</organism>
<feature type="transmembrane region" description="Helical" evidence="9">
    <location>
        <begin position="1036"/>
        <end position="1059"/>
    </location>
</feature>
<keyword evidence="5" id="KW-0547">Nucleotide-binding</keyword>
<dbReference type="InterPro" id="IPR011527">
    <property type="entry name" value="ABC1_TM_dom"/>
</dbReference>
<dbReference type="PROSITE" id="PS50929">
    <property type="entry name" value="ABC_TM1F"/>
    <property type="match status" value="2"/>
</dbReference>
<dbReference type="FunFam" id="3.40.50.300:FF:000482">
    <property type="entry name" value="Multidrug resistance-associated protein member 4"/>
    <property type="match status" value="1"/>
</dbReference>
<dbReference type="GO" id="GO:0016887">
    <property type="term" value="F:ATP hydrolysis activity"/>
    <property type="evidence" value="ECO:0007669"/>
    <property type="project" value="InterPro"/>
</dbReference>